<dbReference type="Proteomes" id="UP000886595">
    <property type="component" value="Unassembled WGS sequence"/>
</dbReference>
<comment type="caution">
    <text evidence="2">The sequence shown here is derived from an EMBL/GenBank/DDBJ whole genome shotgun (WGS) entry which is preliminary data.</text>
</comment>
<keyword evidence="3" id="KW-1185">Reference proteome</keyword>
<evidence type="ECO:0000313" key="2">
    <source>
        <dbReference type="EMBL" id="KAG2250295.1"/>
    </source>
</evidence>
<evidence type="ECO:0000256" key="1">
    <source>
        <dbReference type="SAM" id="MobiDB-lite"/>
    </source>
</evidence>
<name>A0A8X7PFF1_BRACI</name>
<accession>A0A8X7PFF1</accession>
<dbReference type="AlphaFoldDB" id="A0A8X7PFF1"/>
<protein>
    <submittedName>
        <fullName evidence="2">Uncharacterized protein</fullName>
    </submittedName>
</protein>
<feature type="region of interest" description="Disordered" evidence="1">
    <location>
        <begin position="1"/>
        <end position="45"/>
    </location>
</feature>
<dbReference type="EMBL" id="JAAMPC010000016">
    <property type="protein sequence ID" value="KAG2250295.1"/>
    <property type="molecule type" value="Genomic_DNA"/>
</dbReference>
<sequence>MFEEDKPCASFQSKSDSMAPRDQRSLSVGFSKSKRHDKTETKAGTDGAFSVKLANAFSAFDGASDTGSSHLSQLRAFTSL</sequence>
<evidence type="ECO:0000313" key="3">
    <source>
        <dbReference type="Proteomes" id="UP000886595"/>
    </source>
</evidence>
<proteinExistence type="predicted"/>
<reference evidence="2 3" key="1">
    <citation type="submission" date="2020-02" db="EMBL/GenBank/DDBJ databases">
        <authorList>
            <person name="Ma Q."/>
            <person name="Huang Y."/>
            <person name="Song X."/>
            <person name="Pei D."/>
        </authorList>
    </citation>
    <scope>NUCLEOTIDE SEQUENCE [LARGE SCALE GENOMIC DNA]</scope>
    <source>
        <strain evidence="2">Sxm20200214</strain>
        <tissue evidence="2">Leaf</tissue>
    </source>
</reference>
<organism evidence="2 3">
    <name type="scientific">Brassica carinata</name>
    <name type="common">Ethiopian mustard</name>
    <name type="synonym">Abyssinian cabbage</name>
    <dbReference type="NCBI Taxonomy" id="52824"/>
    <lineage>
        <taxon>Eukaryota</taxon>
        <taxon>Viridiplantae</taxon>
        <taxon>Streptophyta</taxon>
        <taxon>Embryophyta</taxon>
        <taxon>Tracheophyta</taxon>
        <taxon>Spermatophyta</taxon>
        <taxon>Magnoliopsida</taxon>
        <taxon>eudicotyledons</taxon>
        <taxon>Gunneridae</taxon>
        <taxon>Pentapetalae</taxon>
        <taxon>rosids</taxon>
        <taxon>malvids</taxon>
        <taxon>Brassicales</taxon>
        <taxon>Brassicaceae</taxon>
        <taxon>Brassiceae</taxon>
        <taxon>Brassica</taxon>
    </lineage>
</organism>
<gene>
    <name evidence="2" type="ORF">Bca52824_080431</name>
</gene>